<proteinExistence type="predicted"/>
<dbReference type="Gene3D" id="3.40.50.1820">
    <property type="entry name" value="alpha/beta hydrolase"/>
    <property type="match status" value="1"/>
</dbReference>
<protein>
    <recommendedName>
        <fullName evidence="3">Peptidase S9 prolyl oligopeptidase catalytic domain-containing protein</fullName>
    </recommendedName>
</protein>
<gene>
    <name evidence="1" type="primary">SSCI70810.1</name>
</gene>
<dbReference type="Proteomes" id="UP000242770">
    <property type="component" value="Unassembled WGS sequence"/>
</dbReference>
<evidence type="ECO:0000313" key="1">
    <source>
        <dbReference type="EMBL" id="CDW99162.1"/>
    </source>
</evidence>
<keyword evidence="2" id="KW-1185">Reference proteome</keyword>
<name>A0A0F7S890_9BASI</name>
<dbReference type="SUPFAM" id="SSF53474">
    <property type="entry name" value="alpha/beta-Hydrolases"/>
    <property type="match status" value="1"/>
</dbReference>
<dbReference type="InterPro" id="IPR029058">
    <property type="entry name" value="AB_hydrolase_fold"/>
</dbReference>
<evidence type="ECO:0000313" key="2">
    <source>
        <dbReference type="Proteomes" id="UP000242770"/>
    </source>
</evidence>
<dbReference type="EMBL" id="CCFA01004240">
    <property type="protein sequence ID" value="CDW99162.1"/>
    <property type="molecule type" value="Genomic_DNA"/>
</dbReference>
<evidence type="ECO:0008006" key="3">
    <source>
        <dbReference type="Google" id="ProtNLM"/>
    </source>
</evidence>
<accession>A0A0F7S890</accession>
<dbReference type="AlphaFoldDB" id="A0A0F7S890"/>
<organism evidence="1 2">
    <name type="scientific">Sporisorium scitamineum</name>
    <dbReference type="NCBI Taxonomy" id="49012"/>
    <lineage>
        <taxon>Eukaryota</taxon>
        <taxon>Fungi</taxon>
        <taxon>Dikarya</taxon>
        <taxon>Basidiomycota</taxon>
        <taxon>Ustilaginomycotina</taxon>
        <taxon>Ustilaginomycetes</taxon>
        <taxon>Ustilaginales</taxon>
        <taxon>Ustilaginaceae</taxon>
        <taxon>Sporisorium</taxon>
    </lineage>
</organism>
<sequence>MPIDNVAKLNTKTHVLILHGTADQLVDQQDAHSYFEAITSN</sequence>
<reference evidence="2" key="1">
    <citation type="submission" date="2014-06" db="EMBL/GenBank/DDBJ databases">
        <authorList>
            <person name="Berkman P.J."/>
        </authorList>
    </citation>
    <scope>NUCLEOTIDE SEQUENCE [LARGE SCALE GENOMIC DNA]</scope>
</reference>